<evidence type="ECO:0000313" key="2">
    <source>
        <dbReference type="EMBL" id="APW62421.1"/>
    </source>
</evidence>
<feature type="chain" id="PRO_5013092385" evidence="1">
    <location>
        <begin position="39"/>
        <end position="173"/>
    </location>
</feature>
<dbReference type="KEGG" id="pbor:BSF38_03965"/>
<organism evidence="2 3">
    <name type="scientific">Paludisphaera borealis</name>
    <dbReference type="NCBI Taxonomy" id="1387353"/>
    <lineage>
        <taxon>Bacteria</taxon>
        <taxon>Pseudomonadati</taxon>
        <taxon>Planctomycetota</taxon>
        <taxon>Planctomycetia</taxon>
        <taxon>Isosphaerales</taxon>
        <taxon>Isosphaeraceae</taxon>
        <taxon>Paludisphaera</taxon>
    </lineage>
</organism>
<gene>
    <name evidence="2" type="ORF">BSF38_03965</name>
</gene>
<proteinExistence type="predicted"/>
<dbReference type="AlphaFoldDB" id="A0A1U7CU13"/>
<keyword evidence="1" id="KW-0732">Signal</keyword>
<feature type="signal peptide" evidence="1">
    <location>
        <begin position="1"/>
        <end position="38"/>
    </location>
</feature>
<sequence>MFLANSLERFLATWRRIRRFLVPGLLMGLACASALAVAAEAPRKVEEVVVRGKAVLLTEAVKELKLDVAIDPEPASKQVVVIGDDGVVTPLLSDVATRALFQDDRLRGRRVEVKARRFSGVPYIQAVTFRVEQDGRFQTPEYYCNICTISVRYPQTCPCCQGDMELRMKPERP</sequence>
<name>A0A1U7CU13_9BACT</name>
<reference evidence="3" key="1">
    <citation type="submission" date="2016-12" db="EMBL/GenBank/DDBJ databases">
        <title>Comparative genomics of four Isosphaeraceae planctomycetes: a common pool of plasmids and glycoside hydrolase genes.</title>
        <authorList>
            <person name="Ivanova A."/>
        </authorList>
    </citation>
    <scope>NUCLEOTIDE SEQUENCE [LARGE SCALE GENOMIC DNA]</scope>
    <source>
        <strain evidence="3">PX4</strain>
    </source>
</reference>
<dbReference type="EMBL" id="CP019082">
    <property type="protein sequence ID" value="APW62421.1"/>
    <property type="molecule type" value="Genomic_DNA"/>
</dbReference>
<protein>
    <submittedName>
        <fullName evidence="2">Uncharacterized protein</fullName>
    </submittedName>
</protein>
<dbReference type="Proteomes" id="UP000186309">
    <property type="component" value="Chromosome"/>
</dbReference>
<evidence type="ECO:0000256" key="1">
    <source>
        <dbReference type="SAM" id="SignalP"/>
    </source>
</evidence>
<dbReference type="STRING" id="1387353.BSF38_03965"/>
<evidence type="ECO:0000313" key="3">
    <source>
        <dbReference type="Proteomes" id="UP000186309"/>
    </source>
</evidence>
<keyword evidence="3" id="KW-1185">Reference proteome</keyword>
<accession>A0A1U7CU13</accession>